<evidence type="ECO:0000256" key="1">
    <source>
        <dbReference type="ARBA" id="ARBA00004141"/>
    </source>
</evidence>
<reference evidence="7 8" key="1">
    <citation type="submission" date="2014-04" db="EMBL/GenBank/DDBJ databases">
        <authorList>
            <consortium name="DOE Joint Genome Institute"/>
            <person name="Kuo A."/>
            <person name="Kohler A."/>
            <person name="Nagy L.G."/>
            <person name="Floudas D."/>
            <person name="Copeland A."/>
            <person name="Barry K.W."/>
            <person name="Cichocki N."/>
            <person name="Veneault-Fourrey C."/>
            <person name="LaButti K."/>
            <person name="Lindquist E.A."/>
            <person name="Lipzen A."/>
            <person name="Lundell T."/>
            <person name="Morin E."/>
            <person name="Murat C."/>
            <person name="Sun H."/>
            <person name="Tunlid A."/>
            <person name="Henrissat B."/>
            <person name="Grigoriev I.V."/>
            <person name="Hibbett D.S."/>
            <person name="Martin F."/>
            <person name="Nordberg H.P."/>
            <person name="Cantor M.N."/>
            <person name="Hua S.X."/>
        </authorList>
    </citation>
    <scope>NUCLEOTIDE SEQUENCE [LARGE SCALE GENOMIC DNA]</scope>
    <source>
        <strain evidence="7 8">Foug A</strain>
    </source>
</reference>
<dbReference type="Proteomes" id="UP000053989">
    <property type="component" value="Unassembled WGS sequence"/>
</dbReference>
<organism evidence="7 8">
    <name type="scientific">Scleroderma citrinum Foug A</name>
    <dbReference type="NCBI Taxonomy" id="1036808"/>
    <lineage>
        <taxon>Eukaryota</taxon>
        <taxon>Fungi</taxon>
        <taxon>Dikarya</taxon>
        <taxon>Basidiomycota</taxon>
        <taxon>Agaricomycotina</taxon>
        <taxon>Agaricomycetes</taxon>
        <taxon>Agaricomycetidae</taxon>
        <taxon>Boletales</taxon>
        <taxon>Sclerodermatineae</taxon>
        <taxon>Sclerodermataceae</taxon>
        <taxon>Scleroderma</taxon>
    </lineage>
</organism>
<sequence length="157" mass="17746">LASGLLYISELIEEHARIAKLIGQRGTYLVILFHVLLYICDSLPLPHTLFSILCHAVYLQNFSNTWPVISLSSVSFIASCILAVSNHFMWFMYFSRISREARQTYSRYRGPIVEVPGFADIATFFGTCVWLVPLFLFLSLSANDNALPTSGIFCVRL</sequence>
<dbReference type="STRING" id="1036808.A0A0C3ELW3"/>
<gene>
    <name evidence="7" type="ORF">SCLCIDRAFT_104590</name>
</gene>
<dbReference type="InParanoid" id="A0A0C3ELW3"/>
<dbReference type="GO" id="GO:0030134">
    <property type="term" value="C:COPII-coated ER to Golgi transport vesicle"/>
    <property type="evidence" value="ECO:0007669"/>
    <property type="project" value="TreeGrafter"/>
</dbReference>
<dbReference type="GO" id="GO:0097020">
    <property type="term" value="F:COPII receptor activity"/>
    <property type="evidence" value="ECO:0007669"/>
    <property type="project" value="InterPro"/>
</dbReference>
<keyword evidence="5 6" id="KW-0472">Membrane</keyword>
<evidence type="ECO:0000256" key="6">
    <source>
        <dbReference type="SAM" id="Phobius"/>
    </source>
</evidence>
<dbReference type="OrthoDB" id="28257at2759"/>
<name>A0A0C3ELW3_9AGAM</name>
<evidence type="ECO:0000256" key="5">
    <source>
        <dbReference type="ARBA" id="ARBA00023136"/>
    </source>
</evidence>
<dbReference type="AlphaFoldDB" id="A0A0C3ELW3"/>
<reference evidence="8" key="2">
    <citation type="submission" date="2015-01" db="EMBL/GenBank/DDBJ databases">
        <title>Evolutionary Origins and Diversification of the Mycorrhizal Mutualists.</title>
        <authorList>
            <consortium name="DOE Joint Genome Institute"/>
            <consortium name="Mycorrhizal Genomics Consortium"/>
            <person name="Kohler A."/>
            <person name="Kuo A."/>
            <person name="Nagy L.G."/>
            <person name="Floudas D."/>
            <person name="Copeland A."/>
            <person name="Barry K.W."/>
            <person name="Cichocki N."/>
            <person name="Veneault-Fourrey C."/>
            <person name="LaButti K."/>
            <person name="Lindquist E.A."/>
            <person name="Lipzen A."/>
            <person name="Lundell T."/>
            <person name="Morin E."/>
            <person name="Murat C."/>
            <person name="Riley R."/>
            <person name="Ohm R."/>
            <person name="Sun H."/>
            <person name="Tunlid A."/>
            <person name="Henrissat B."/>
            <person name="Grigoriev I.V."/>
            <person name="Hibbett D.S."/>
            <person name="Martin F."/>
        </authorList>
    </citation>
    <scope>NUCLEOTIDE SEQUENCE [LARGE SCALE GENOMIC DNA]</scope>
    <source>
        <strain evidence="8">Foug A</strain>
    </source>
</reference>
<keyword evidence="4 6" id="KW-1133">Transmembrane helix</keyword>
<dbReference type="HOGENOM" id="CLU_058268_3_0_1"/>
<feature type="transmembrane region" description="Helical" evidence="6">
    <location>
        <begin position="27"/>
        <end position="45"/>
    </location>
</feature>
<dbReference type="GO" id="GO:0006888">
    <property type="term" value="P:endoplasmic reticulum to Golgi vesicle-mediated transport"/>
    <property type="evidence" value="ECO:0007669"/>
    <property type="project" value="InterPro"/>
</dbReference>
<evidence type="ECO:0000256" key="3">
    <source>
        <dbReference type="ARBA" id="ARBA00022692"/>
    </source>
</evidence>
<feature type="non-terminal residue" evidence="7">
    <location>
        <position position="1"/>
    </location>
</feature>
<dbReference type="GO" id="GO:0005789">
    <property type="term" value="C:endoplasmic reticulum membrane"/>
    <property type="evidence" value="ECO:0007669"/>
    <property type="project" value="TreeGrafter"/>
</dbReference>
<accession>A0A0C3ELW3</accession>
<protein>
    <submittedName>
        <fullName evidence="7">Uncharacterized protein</fullName>
    </submittedName>
</protein>
<proteinExistence type="inferred from homology"/>
<evidence type="ECO:0000313" key="8">
    <source>
        <dbReference type="Proteomes" id="UP000053989"/>
    </source>
</evidence>
<evidence type="ECO:0000256" key="4">
    <source>
        <dbReference type="ARBA" id="ARBA00022989"/>
    </source>
</evidence>
<feature type="transmembrane region" description="Helical" evidence="6">
    <location>
        <begin position="65"/>
        <end position="94"/>
    </location>
</feature>
<dbReference type="FunCoup" id="A0A0C3ELW3">
    <property type="interactions" value="93"/>
</dbReference>
<dbReference type="GO" id="GO:0000139">
    <property type="term" value="C:Golgi membrane"/>
    <property type="evidence" value="ECO:0007669"/>
    <property type="project" value="TreeGrafter"/>
</dbReference>
<feature type="transmembrane region" description="Helical" evidence="6">
    <location>
        <begin position="115"/>
        <end position="138"/>
    </location>
</feature>
<evidence type="ECO:0000313" key="7">
    <source>
        <dbReference type="EMBL" id="KIM68901.1"/>
    </source>
</evidence>
<dbReference type="EMBL" id="KN822008">
    <property type="protein sequence ID" value="KIM68901.1"/>
    <property type="molecule type" value="Genomic_DNA"/>
</dbReference>
<comment type="subcellular location">
    <subcellularLocation>
        <location evidence="1">Membrane</location>
        <topology evidence="1">Multi-pass membrane protein</topology>
    </subcellularLocation>
</comment>
<keyword evidence="3 6" id="KW-0812">Transmembrane</keyword>
<keyword evidence="8" id="KW-1185">Reference proteome</keyword>
<dbReference type="PANTHER" id="PTHR13144">
    <property type="entry name" value="TEX261 PROTEIN"/>
    <property type="match status" value="1"/>
</dbReference>
<comment type="similarity">
    <text evidence="2">Belongs to the SVP26 family.</text>
</comment>
<dbReference type="Pfam" id="PF04148">
    <property type="entry name" value="Erv26"/>
    <property type="match status" value="1"/>
</dbReference>
<evidence type="ECO:0000256" key="2">
    <source>
        <dbReference type="ARBA" id="ARBA00008096"/>
    </source>
</evidence>
<dbReference type="InterPro" id="IPR007277">
    <property type="entry name" value="Svp26/Tex261"/>
</dbReference>
<dbReference type="PANTHER" id="PTHR13144:SF0">
    <property type="entry name" value="PROTEIN TEX261"/>
    <property type="match status" value="1"/>
</dbReference>